<comment type="similarity">
    <text evidence="2">Belongs to the bacterial solute-binding protein 5 family.</text>
</comment>
<protein>
    <submittedName>
        <fullName evidence="4">ABC transporter substrate-binding protein</fullName>
    </submittedName>
</protein>
<dbReference type="InterPro" id="IPR039424">
    <property type="entry name" value="SBP_5"/>
</dbReference>
<comment type="subcellular location">
    <subcellularLocation>
        <location evidence="1">Periplasm</location>
    </subcellularLocation>
</comment>
<dbReference type="PANTHER" id="PTHR30290:SF34">
    <property type="entry name" value="ABC TRANSPORTER, PERIPLASMIC OLIGO-PEPTIDE BINDING PROTEIN, PUTATIVE-RELATED"/>
    <property type="match status" value="1"/>
</dbReference>
<gene>
    <name evidence="4" type="ORF">HBA54_26005</name>
</gene>
<dbReference type="RefSeq" id="WP_167230720.1">
    <property type="nucleotide sequence ID" value="NZ_JAAQPH010000031.1"/>
</dbReference>
<dbReference type="PANTHER" id="PTHR30290">
    <property type="entry name" value="PERIPLASMIC BINDING COMPONENT OF ABC TRANSPORTER"/>
    <property type="match status" value="1"/>
</dbReference>
<accession>A0A967KGD7</accession>
<dbReference type="EMBL" id="JAAQPH010000031">
    <property type="protein sequence ID" value="NIA72060.1"/>
    <property type="molecule type" value="Genomic_DNA"/>
</dbReference>
<dbReference type="GO" id="GO:1904680">
    <property type="term" value="F:peptide transmembrane transporter activity"/>
    <property type="evidence" value="ECO:0007669"/>
    <property type="project" value="TreeGrafter"/>
</dbReference>
<evidence type="ECO:0000259" key="3">
    <source>
        <dbReference type="Pfam" id="PF00496"/>
    </source>
</evidence>
<dbReference type="PIRSF" id="PIRSF002741">
    <property type="entry name" value="MppA"/>
    <property type="match status" value="1"/>
</dbReference>
<sequence length="534" mass="59560">MTITRRIANTLIAGAVILSAGLVVLPHQRAMAAEQVDGQLYMVIGGRQEVSNLDPAQKYDLAIRMMNQALYDALVKYEGDPAEIKPWLAENWTTSDDGLTWTFNLAKNARFHDGSPVNAEAVVYSYERTMAINEGPAWMLDGFVSPGNVKAVDEYTVEFKLEKPYAAFLSFLPWWYIVNPAVVEANAKDGDMGKGYLLSNAAGSGPYKLKSFEPGTAYILERNTDYWKGFPYENDRMGGVIYRLIRESSAQRAALIKGEADIVTGLSPEDWSVIRSNEDISVTTIPSLTSFGLKMNTAQGITSDVNIRKALAHAFDYDAFIKIMNGEAKLQSSPFTDSVLGHVEVSDMPRRDIAKAKEYLAKTEHPDGGFEIEFVYVEGFGIQRQMGLSMVDSFQDINVSVKMVPLTWPNMVARGSSPETSPNLMAIFTTPVSTDPDAVAIQYHPTSHGKYYGTHFLNDPELNAMIEAGRAETDWEKRKPIYAAIQQKITDLQPEIFGMMRNRGTTKRTWVKGYADSPIRMEGEIDFYRVHLQP</sequence>
<dbReference type="GO" id="GO:0043190">
    <property type="term" value="C:ATP-binding cassette (ABC) transporter complex"/>
    <property type="evidence" value="ECO:0007669"/>
    <property type="project" value="InterPro"/>
</dbReference>
<evidence type="ECO:0000256" key="2">
    <source>
        <dbReference type="ARBA" id="ARBA00005695"/>
    </source>
</evidence>
<dbReference type="Gene3D" id="3.40.190.10">
    <property type="entry name" value="Periplasmic binding protein-like II"/>
    <property type="match status" value="1"/>
</dbReference>
<dbReference type="SUPFAM" id="SSF53850">
    <property type="entry name" value="Periplasmic binding protein-like II"/>
    <property type="match status" value="1"/>
</dbReference>
<dbReference type="Proteomes" id="UP000761264">
    <property type="component" value="Unassembled WGS sequence"/>
</dbReference>
<dbReference type="CDD" id="cd08512">
    <property type="entry name" value="PBP2_NikA_DppA_OppA_like_7"/>
    <property type="match status" value="1"/>
</dbReference>
<evidence type="ECO:0000256" key="1">
    <source>
        <dbReference type="ARBA" id="ARBA00004418"/>
    </source>
</evidence>
<dbReference type="Pfam" id="PF00496">
    <property type="entry name" value="SBP_bac_5"/>
    <property type="match status" value="1"/>
</dbReference>
<dbReference type="Gene3D" id="3.10.105.10">
    <property type="entry name" value="Dipeptide-binding Protein, Domain 3"/>
    <property type="match status" value="1"/>
</dbReference>
<evidence type="ECO:0000313" key="5">
    <source>
        <dbReference type="Proteomes" id="UP000761264"/>
    </source>
</evidence>
<proteinExistence type="inferred from homology"/>
<organism evidence="4 5">
    <name type="scientific">Pelagibius litoralis</name>
    <dbReference type="NCBI Taxonomy" id="374515"/>
    <lineage>
        <taxon>Bacteria</taxon>
        <taxon>Pseudomonadati</taxon>
        <taxon>Pseudomonadota</taxon>
        <taxon>Alphaproteobacteria</taxon>
        <taxon>Rhodospirillales</taxon>
        <taxon>Rhodovibrionaceae</taxon>
        <taxon>Pelagibius</taxon>
    </lineage>
</organism>
<evidence type="ECO:0000313" key="4">
    <source>
        <dbReference type="EMBL" id="NIA72060.1"/>
    </source>
</evidence>
<dbReference type="GO" id="GO:0015833">
    <property type="term" value="P:peptide transport"/>
    <property type="evidence" value="ECO:0007669"/>
    <property type="project" value="TreeGrafter"/>
</dbReference>
<keyword evidence="5" id="KW-1185">Reference proteome</keyword>
<dbReference type="InterPro" id="IPR030678">
    <property type="entry name" value="Peptide/Ni-bd"/>
</dbReference>
<feature type="domain" description="Solute-binding protein family 5" evidence="3">
    <location>
        <begin position="83"/>
        <end position="437"/>
    </location>
</feature>
<reference evidence="4" key="1">
    <citation type="submission" date="2020-03" db="EMBL/GenBank/DDBJ databases">
        <title>Genome of Pelagibius litoralis DSM 21314T.</title>
        <authorList>
            <person name="Wang G."/>
        </authorList>
    </citation>
    <scope>NUCLEOTIDE SEQUENCE</scope>
    <source>
        <strain evidence="4">DSM 21314</strain>
    </source>
</reference>
<dbReference type="GO" id="GO:0030288">
    <property type="term" value="C:outer membrane-bounded periplasmic space"/>
    <property type="evidence" value="ECO:0007669"/>
    <property type="project" value="UniProtKB-ARBA"/>
</dbReference>
<name>A0A967KGD7_9PROT</name>
<dbReference type="InterPro" id="IPR000914">
    <property type="entry name" value="SBP_5_dom"/>
</dbReference>
<comment type="caution">
    <text evidence="4">The sequence shown here is derived from an EMBL/GenBank/DDBJ whole genome shotgun (WGS) entry which is preliminary data.</text>
</comment>
<dbReference type="AlphaFoldDB" id="A0A967KGD7"/>